<feature type="domain" description="Xylanolytic transcriptional activator regulatory" evidence="3">
    <location>
        <begin position="247"/>
        <end position="322"/>
    </location>
</feature>
<dbReference type="PANTHER" id="PTHR43374:SF5">
    <property type="entry name" value="ZN(II)2CYS6 TRANSCRIPTION FACTOR (EUROFUNG)"/>
    <property type="match status" value="1"/>
</dbReference>
<evidence type="ECO:0000259" key="3">
    <source>
        <dbReference type="SMART" id="SM00906"/>
    </source>
</evidence>
<feature type="region of interest" description="Disordered" evidence="2">
    <location>
        <begin position="1"/>
        <end position="36"/>
    </location>
</feature>
<organism evidence="4 5">
    <name type="scientific">Penicillium patulum</name>
    <name type="common">Penicillium griseofulvum</name>
    <dbReference type="NCBI Taxonomy" id="5078"/>
    <lineage>
        <taxon>Eukaryota</taxon>
        <taxon>Fungi</taxon>
        <taxon>Dikarya</taxon>
        <taxon>Ascomycota</taxon>
        <taxon>Pezizomycotina</taxon>
        <taxon>Eurotiomycetes</taxon>
        <taxon>Eurotiomycetidae</taxon>
        <taxon>Eurotiales</taxon>
        <taxon>Aspergillaceae</taxon>
        <taxon>Penicillium</taxon>
    </lineage>
</organism>
<dbReference type="OrthoDB" id="1747771at2759"/>
<dbReference type="InterPro" id="IPR004507">
    <property type="entry name" value="UbiX-like"/>
</dbReference>
<reference evidence="4 5" key="1">
    <citation type="journal article" date="2016" name="BMC Genomics">
        <title>Genome sequencing and secondary metabolism of the postharvest pathogen Penicillium griseofulvum.</title>
        <authorList>
            <person name="Banani H."/>
            <person name="Marcet-Houben M."/>
            <person name="Ballester A.R."/>
            <person name="Abbruscato P."/>
            <person name="Gonzalez-Candelas L."/>
            <person name="Gabaldon T."/>
            <person name="Spadaro D."/>
        </authorList>
    </citation>
    <scope>NUCLEOTIDE SEQUENCE [LARGE SCALE GENOMIC DNA]</scope>
    <source>
        <strain evidence="4 5">PG3</strain>
    </source>
</reference>
<dbReference type="GO" id="GO:0003677">
    <property type="term" value="F:DNA binding"/>
    <property type="evidence" value="ECO:0007669"/>
    <property type="project" value="InterPro"/>
</dbReference>
<gene>
    <name evidence="4" type="ORF">PGRI_066620</name>
</gene>
<accession>A0A135LQ54</accession>
<keyword evidence="5" id="KW-1185">Reference proteome</keyword>
<dbReference type="RefSeq" id="XP_040649626.1">
    <property type="nucleotide sequence ID" value="XM_040794376.1"/>
</dbReference>
<comment type="caution">
    <text evidence="4">The sequence shown here is derived from an EMBL/GenBank/DDBJ whole genome shotgun (WGS) entry which is preliminary data.</text>
</comment>
<dbReference type="Pfam" id="PF04082">
    <property type="entry name" value="Fungal_trans"/>
    <property type="match status" value="1"/>
</dbReference>
<evidence type="ECO:0000256" key="1">
    <source>
        <dbReference type="ARBA" id="ARBA00023242"/>
    </source>
</evidence>
<dbReference type="OMA" id="YPFTNLW"/>
<dbReference type="InterPro" id="IPR007219">
    <property type="entry name" value="XnlR_reg_dom"/>
</dbReference>
<evidence type="ECO:0000313" key="4">
    <source>
        <dbReference type="EMBL" id="KXG51090.1"/>
    </source>
</evidence>
<evidence type="ECO:0000256" key="2">
    <source>
        <dbReference type="SAM" id="MobiDB-lite"/>
    </source>
</evidence>
<dbReference type="GO" id="GO:0008270">
    <property type="term" value="F:zinc ion binding"/>
    <property type="evidence" value="ECO:0007669"/>
    <property type="project" value="InterPro"/>
</dbReference>
<dbReference type="PANTHER" id="PTHR43374">
    <property type="entry name" value="FLAVIN PRENYLTRANSFERASE"/>
    <property type="match status" value="1"/>
</dbReference>
<feature type="compositionally biased region" description="Basic and acidic residues" evidence="2">
    <location>
        <begin position="10"/>
        <end position="19"/>
    </location>
</feature>
<evidence type="ECO:0000313" key="5">
    <source>
        <dbReference type="Proteomes" id="UP000070168"/>
    </source>
</evidence>
<dbReference type="GeneID" id="63709676"/>
<dbReference type="AlphaFoldDB" id="A0A135LQ54"/>
<dbReference type="SMART" id="SM00906">
    <property type="entry name" value="Fungal_trans"/>
    <property type="match status" value="1"/>
</dbReference>
<dbReference type="Proteomes" id="UP000070168">
    <property type="component" value="Unassembled WGS sequence"/>
</dbReference>
<sequence>MDKQISSLKAELRQTRSDARSGTITQANSASPAESPFMRKGFTLAKSPGKHFVEDATGATIFLGSHSDPPVALGCRQAGSDPMINDAMLSDQLVPRTYPFTNLWKQEPGASEICETLPDESDIIRYWQVYQTSVHPFYPALVTYEQFNISLFTFMNKRTGMLLENETMRLDDVDSSWLALLFAVLACGVQFSNDAIKERDLRCKVFICSSFQCLRASNFFNNTNMNQIQAKALIGNCLRNNLDTNSAWILMGSTIRLAQSIGLHEETASDTQSSTLEQFQRKRLWWMLLWQDTFLSFTYDRPPNINKLSSSIPHDPDAGPGLSFAECVCAICQILLERARQDSTETLSETISSKIRMAAIFEDALPFLRDKSHCRSLQDHLERLALNIHICYAICRLCRLILDSSSSEAHSPSMDIDSIKMECIDCAAQAVESFLDMHRLAATVCRSWAFVHNAVSCALTLQSLVASGPQHARAGVLVKRLIVVLDREEQQSVWEDTDTNVRYFGPYSRALKALRETSDGYEVSQDGRT</sequence>
<dbReference type="CDD" id="cd12148">
    <property type="entry name" value="fungal_TF_MHR"/>
    <property type="match status" value="1"/>
</dbReference>
<keyword evidence="1" id="KW-0539">Nucleus</keyword>
<dbReference type="STRING" id="5078.A0A135LQ54"/>
<proteinExistence type="predicted"/>
<dbReference type="GO" id="GO:0006351">
    <property type="term" value="P:DNA-templated transcription"/>
    <property type="evidence" value="ECO:0007669"/>
    <property type="project" value="InterPro"/>
</dbReference>
<protein>
    <submittedName>
        <fullName evidence="4">Transcription factor</fullName>
    </submittedName>
</protein>
<name>A0A135LQ54_PENPA</name>
<dbReference type="GO" id="GO:0016831">
    <property type="term" value="F:carboxy-lyase activity"/>
    <property type="evidence" value="ECO:0007669"/>
    <property type="project" value="TreeGrafter"/>
</dbReference>
<feature type="compositionally biased region" description="Polar residues" evidence="2">
    <location>
        <begin position="20"/>
        <end position="32"/>
    </location>
</feature>
<dbReference type="EMBL" id="LHQR01000044">
    <property type="protein sequence ID" value="KXG51090.1"/>
    <property type="molecule type" value="Genomic_DNA"/>
</dbReference>